<dbReference type="InterPro" id="IPR005467">
    <property type="entry name" value="His_kinase_dom"/>
</dbReference>
<dbReference type="InterPro" id="IPR003660">
    <property type="entry name" value="HAMP_dom"/>
</dbReference>
<evidence type="ECO:0000256" key="1">
    <source>
        <dbReference type="ARBA" id="ARBA00000085"/>
    </source>
</evidence>
<feature type="transmembrane region" description="Helical" evidence="11">
    <location>
        <begin position="12"/>
        <end position="35"/>
    </location>
</feature>
<keyword evidence="5" id="KW-0808">Transferase</keyword>
<dbReference type="AlphaFoldDB" id="A0A1H2PLR1"/>
<keyword evidence="15" id="KW-1185">Reference proteome</keyword>
<evidence type="ECO:0000259" key="13">
    <source>
        <dbReference type="PROSITE" id="PS50885"/>
    </source>
</evidence>
<dbReference type="InterPro" id="IPR003594">
    <property type="entry name" value="HATPase_dom"/>
</dbReference>
<evidence type="ECO:0000256" key="8">
    <source>
        <dbReference type="ARBA" id="ARBA00022989"/>
    </source>
</evidence>
<dbReference type="PROSITE" id="PS50109">
    <property type="entry name" value="HIS_KIN"/>
    <property type="match status" value="1"/>
</dbReference>
<keyword evidence="9" id="KW-0902">Two-component regulatory system</keyword>
<dbReference type="Gene3D" id="3.30.565.10">
    <property type="entry name" value="Histidine kinase-like ATPase, C-terminal domain"/>
    <property type="match status" value="1"/>
</dbReference>
<dbReference type="InterPro" id="IPR036890">
    <property type="entry name" value="HATPase_C_sf"/>
</dbReference>
<evidence type="ECO:0000313" key="15">
    <source>
        <dbReference type="Proteomes" id="UP000243719"/>
    </source>
</evidence>
<dbReference type="EC" id="2.7.13.3" evidence="3"/>
<dbReference type="PRINTS" id="PR00344">
    <property type="entry name" value="BCTRLSENSOR"/>
</dbReference>
<comment type="catalytic activity">
    <reaction evidence="1">
        <text>ATP + protein L-histidine = ADP + protein N-phospho-L-histidine.</text>
        <dbReference type="EC" id="2.7.13.3"/>
    </reaction>
</comment>
<dbReference type="SMART" id="SM00388">
    <property type="entry name" value="HisKA"/>
    <property type="match status" value="1"/>
</dbReference>
<evidence type="ECO:0000313" key="14">
    <source>
        <dbReference type="EMBL" id="SDV47321.1"/>
    </source>
</evidence>
<dbReference type="GO" id="GO:0005886">
    <property type="term" value="C:plasma membrane"/>
    <property type="evidence" value="ECO:0007669"/>
    <property type="project" value="TreeGrafter"/>
</dbReference>
<dbReference type="Pfam" id="PF00672">
    <property type="entry name" value="HAMP"/>
    <property type="match status" value="1"/>
</dbReference>
<evidence type="ECO:0000256" key="10">
    <source>
        <dbReference type="ARBA" id="ARBA00023136"/>
    </source>
</evidence>
<feature type="domain" description="HAMP" evidence="13">
    <location>
        <begin position="192"/>
        <end position="244"/>
    </location>
</feature>
<dbReference type="RefSeq" id="WP_091905823.1">
    <property type="nucleotide sequence ID" value="NZ_FNLO01000002.1"/>
</dbReference>
<evidence type="ECO:0000256" key="9">
    <source>
        <dbReference type="ARBA" id="ARBA00023012"/>
    </source>
</evidence>
<gene>
    <name evidence="14" type="ORF">SAMN05216551_102478</name>
</gene>
<feature type="transmembrane region" description="Helical" evidence="11">
    <location>
        <begin position="172"/>
        <end position="190"/>
    </location>
</feature>
<dbReference type="PANTHER" id="PTHR45436">
    <property type="entry name" value="SENSOR HISTIDINE KINASE YKOH"/>
    <property type="match status" value="1"/>
</dbReference>
<keyword evidence="10 11" id="KW-0472">Membrane</keyword>
<dbReference type="PANTHER" id="PTHR45436:SF5">
    <property type="entry name" value="SENSOR HISTIDINE KINASE TRCS"/>
    <property type="match status" value="1"/>
</dbReference>
<keyword evidence="4" id="KW-0597">Phosphoprotein</keyword>
<accession>A0A1H2PLR1</accession>
<dbReference type="STRING" id="1770053.SAMN05216551_102478"/>
<dbReference type="SUPFAM" id="SSF158472">
    <property type="entry name" value="HAMP domain-like"/>
    <property type="match status" value="1"/>
</dbReference>
<dbReference type="Gene3D" id="1.10.287.130">
    <property type="match status" value="1"/>
</dbReference>
<dbReference type="GO" id="GO:0000155">
    <property type="term" value="F:phosphorelay sensor kinase activity"/>
    <property type="evidence" value="ECO:0007669"/>
    <property type="project" value="InterPro"/>
</dbReference>
<dbReference type="Pfam" id="PF02518">
    <property type="entry name" value="HATPase_c"/>
    <property type="match status" value="1"/>
</dbReference>
<dbReference type="InterPro" id="IPR003661">
    <property type="entry name" value="HisK_dim/P_dom"/>
</dbReference>
<evidence type="ECO:0000256" key="11">
    <source>
        <dbReference type="SAM" id="Phobius"/>
    </source>
</evidence>
<feature type="domain" description="Histidine kinase" evidence="12">
    <location>
        <begin position="252"/>
        <end position="467"/>
    </location>
</feature>
<reference evidence="15" key="1">
    <citation type="submission" date="2016-09" db="EMBL/GenBank/DDBJ databases">
        <authorList>
            <person name="Varghese N."/>
            <person name="Submissions S."/>
        </authorList>
    </citation>
    <scope>NUCLEOTIDE SEQUENCE [LARGE SCALE GENOMIC DNA]</scope>
    <source>
        <strain evidence="15">JS23</strain>
    </source>
</reference>
<protein>
    <recommendedName>
        <fullName evidence="3">histidine kinase</fullName>
        <ecNumber evidence="3">2.7.13.3</ecNumber>
    </recommendedName>
</protein>
<proteinExistence type="predicted"/>
<dbReference type="InterPro" id="IPR050428">
    <property type="entry name" value="TCS_sensor_his_kinase"/>
</dbReference>
<evidence type="ECO:0000256" key="3">
    <source>
        <dbReference type="ARBA" id="ARBA00012438"/>
    </source>
</evidence>
<dbReference type="Pfam" id="PF00512">
    <property type="entry name" value="HisKA"/>
    <property type="match status" value="1"/>
</dbReference>
<evidence type="ECO:0000259" key="12">
    <source>
        <dbReference type="PROSITE" id="PS50109"/>
    </source>
</evidence>
<comment type="subcellular location">
    <subcellularLocation>
        <location evidence="2">Membrane</location>
    </subcellularLocation>
</comment>
<dbReference type="Proteomes" id="UP000243719">
    <property type="component" value="Unassembled WGS sequence"/>
</dbReference>
<evidence type="ECO:0000256" key="4">
    <source>
        <dbReference type="ARBA" id="ARBA00022553"/>
    </source>
</evidence>
<dbReference type="SMART" id="SM00387">
    <property type="entry name" value="HATPase_c"/>
    <property type="match status" value="1"/>
</dbReference>
<evidence type="ECO:0000256" key="7">
    <source>
        <dbReference type="ARBA" id="ARBA00022777"/>
    </source>
</evidence>
<keyword evidence="7 14" id="KW-0418">Kinase</keyword>
<dbReference type="SUPFAM" id="SSF55874">
    <property type="entry name" value="ATPase domain of HSP90 chaperone/DNA topoisomerase II/histidine kinase"/>
    <property type="match status" value="1"/>
</dbReference>
<sequence>MRLPRLSLPTKVFLAVIAVCAFAVAAMAFASYISFTRGFIGYLNEQAEGRLDPLVPRFEAAYAAHGDWRFLRGDPPQAMHAWFELTRPARPAGDEHLRLPPPVSDLTGAFLRISLLDADKRFVIGFEQYGRRPVLRSIRSRGQTVGWLALTPIEAVTATGDQRFQRAQIRSSTAIALVCLMLAAVIAWWITRTLLRPIRHVADATRQLAAGAYDVQVPVESEDEAGQLARDFNRMARSLADNERMRRVFMADISHELRTPLAVLKGELEAMEDGIRPLDRAGLQSLQTEVGSLNKLVDDLFELSLAEVGGPTYRREPVDLAFLLELAVESWSRRYAQAGLRLNLDCGQAPLWVLGDERRLAQLVYNLLENSLKYTDTGGETRIAARQQGGRVLLDVFDTAPAVVEAELPRLFERFYRVEGSRNRRSGGAGLGLAICRGIAEVHGGVLRAQPSALGGLWLQLDLPAYDGATHR</sequence>
<name>A0A1H2PLR1_9BURK</name>
<dbReference type="PROSITE" id="PS50885">
    <property type="entry name" value="HAMP"/>
    <property type="match status" value="1"/>
</dbReference>
<dbReference type="OrthoDB" id="9804645at2"/>
<evidence type="ECO:0000256" key="5">
    <source>
        <dbReference type="ARBA" id="ARBA00022679"/>
    </source>
</evidence>
<dbReference type="InterPro" id="IPR004358">
    <property type="entry name" value="Sig_transdc_His_kin-like_C"/>
</dbReference>
<dbReference type="CDD" id="cd00082">
    <property type="entry name" value="HisKA"/>
    <property type="match status" value="1"/>
</dbReference>
<evidence type="ECO:0000256" key="2">
    <source>
        <dbReference type="ARBA" id="ARBA00004370"/>
    </source>
</evidence>
<dbReference type="InterPro" id="IPR036097">
    <property type="entry name" value="HisK_dim/P_sf"/>
</dbReference>
<organism evidence="14 15">
    <name type="scientific">Chitinasiproducens palmae</name>
    <dbReference type="NCBI Taxonomy" id="1770053"/>
    <lineage>
        <taxon>Bacteria</taxon>
        <taxon>Pseudomonadati</taxon>
        <taxon>Pseudomonadota</taxon>
        <taxon>Betaproteobacteria</taxon>
        <taxon>Burkholderiales</taxon>
        <taxon>Burkholderiaceae</taxon>
        <taxon>Chitinasiproducens</taxon>
    </lineage>
</organism>
<dbReference type="Gene3D" id="6.10.340.10">
    <property type="match status" value="1"/>
</dbReference>
<dbReference type="CDD" id="cd06225">
    <property type="entry name" value="HAMP"/>
    <property type="match status" value="1"/>
</dbReference>
<keyword evidence="8 11" id="KW-1133">Transmembrane helix</keyword>
<dbReference type="SMART" id="SM00304">
    <property type="entry name" value="HAMP"/>
    <property type="match status" value="1"/>
</dbReference>
<dbReference type="SUPFAM" id="SSF47384">
    <property type="entry name" value="Homodimeric domain of signal transducing histidine kinase"/>
    <property type="match status" value="1"/>
</dbReference>
<keyword evidence="6 11" id="KW-0812">Transmembrane</keyword>
<evidence type="ECO:0000256" key="6">
    <source>
        <dbReference type="ARBA" id="ARBA00022692"/>
    </source>
</evidence>
<dbReference type="EMBL" id="FNLO01000002">
    <property type="protein sequence ID" value="SDV47321.1"/>
    <property type="molecule type" value="Genomic_DNA"/>
</dbReference>